<feature type="transmembrane region" description="Helical" evidence="1">
    <location>
        <begin position="115"/>
        <end position="133"/>
    </location>
</feature>
<proteinExistence type="predicted"/>
<feature type="transmembrane region" description="Helical" evidence="1">
    <location>
        <begin position="204"/>
        <end position="223"/>
    </location>
</feature>
<feature type="transmembrane region" description="Helical" evidence="1">
    <location>
        <begin position="235"/>
        <end position="254"/>
    </location>
</feature>
<protein>
    <submittedName>
        <fullName evidence="3">DMT family transporter</fullName>
    </submittedName>
</protein>
<feature type="transmembrane region" description="Helical" evidence="1">
    <location>
        <begin position="173"/>
        <end position="192"/>
    </location>
</feature>
<feature type="transmembrane region" description="Helical" evidence="1">
    <location>
        <begin position="260"/>
        <end position="278"/>
    </location>
</feature>
<keyword evidence="1" id="KW-1133">Transmembrane helix</keyword>
<feature type="transmembrane region" description="Helical" evidence="1">
    <location>
        <begin position="139"/>
        <end position="161"/>
    </location>
</feature>
<accession>A0ABP8GIY7</accession>
<reference evidence="4" key="1">
    <citation type="journal article" date="2019" name="Int. J. Syst. Evol. Microbiol.">
        <title>The Global Catalogue of Microorganisms (GCM) 10K type strain sequencing project: providing services to taxonomists for standard genome sequencing and annotation.</title>
        <authorList>
            <consortium name="The Broad Institute Genomics Platform"/>
            <consortium name="The Broad Institute Genome Sequencing Center for Infectious Disease"/>
            <person name="Wu L."/>
            <person name="Ma J."/>
        </authorList>
    </citation>
    <scope>NUCLEOTIDE SEQUENCE [LARGE SCALE GENOMIC DNA]</scope>
    <source>
        <strain evidence="4">JCM 17705</strain>
    </source>
</reference>
<evidence type="ECO:0000256" key="1">
    <source>
        <dbReference type="SAM" id="Phobius"/>
    </source>
</evidence>
<gene>
    <name evidence="3" type="ORF">GCM10023149_27410</name>
</gene>
<name>A0ABP8GIY7_9SPHI</name>
<sequence>MNPRLSLFLGILFIAFSPIFVRLAHAPALTSAFHRMFFAWLLLMPYCLYKGLLKIDRKDIGVAILSGIIFAADISVWNISILKISATVSTLLANLAPVWVGLLSLIILKKRSGWLFWLGTAVAIVGMIVLVGYQNIMHLQVNIGVLLAVLASFFYACYILLTKSVLQRVNTITFMFYSMLSSIVVLFIFNLFQGNNLVTFSAATWFYFIATGVVCQLLGWLTINYAIKHLPSTNVSITLLSQTVFTGLLAVWLLHEKLGLTEIIGSVIVLGGIAITFLKPSSSNKIVN</sequence>
<keyword evidence="1" id="KW-0812">Transmembrane</keyword>
<dbReference type="Proteomes" id="UP001500582">
    <property type="component" value="Unassembled WGS sequence"/>
</dbReference>
<dbReference type="SUPFAM" id="SSF103481">
    <property type="entry name" value="Multidrug resistance efflux transporter EmrE"/>
    <property type="match status" value="2"/>
</dbReference>
<dbReference type="PANTHER" id="PTHR22911:SF137">
    <property type="entry name" value="SOLUTE CARRIER FAMILY 35 MEMBER G2-RELATED"/>
    <property type="match status" value="1"/>
</dbReference>
<keyword evidence="1" id="KW-0472">Membrane</keyword>
<comment type="caution">
    <text evidence="3">The sequence shown here is derived from an EMBL/GenBank/DDBJ whole genome shotgun (WGS) entry which is preliminary data.</text>
</comment>
<feature type="transmembrane region" description="Helical" evidence="1">
    <location>
        <begin position="34"/>
        <end position="53"/>
    </location>
</feature>
<dbReference type="RefSeq" id="WP_345211664.1">
    <property type="nucleotide sequence ID" value="NZ_BAABFT010000006.1"/>
</dbReference>
<feature type="transmembrane region" description="Helical" evidence="1">
    <location>
        <begin position="60"/>
        <end position="80"/>
    </location>
</feature>
<feature type="transmembrane region" description="Helical" evidence="1">
    <location>
        <begin position="86"/>
        <end position="108"/>
    </location>
</feature>
<dbReference type="Pfam" id="PF00892">
    <property type="entry name" value="EamA"/>
    <property type="match status" value="2"/>
</dbReference>
<organism evidence="3 4">
    <name type="scientific">Mucilaginibacter gynuensis</name>
    <dbReference type="NCBI Taxonomy" id="1302236"/>
    <lineage>
        <taxon>Bacteria</taxon>
        <taxon>Pseudomonadati</taxon>
        <taxon>Bacteroidota</taxon>
        <taxon>Sphingobacteriia</taxon>
        <taxon>Sphingobacteriales</taxon>
        <taxon>Sphingobacteriaceae</taxon>
        <taxon>Mucilaginibacter</taxon>
    </lineage>
</organism>
<feature type="domain" description="EamA" evidence="2">
    <location>
        <begin position="6"/>
        <end position="131"/>
    </location>
</feature>
<evidence type="ECO:0000313" key="3">
    <source>
        <dbReference type="EMBL" id="GAA4325231.1"/>
    </source>
</evidence>
<dbReference type="EMBL" id="BAABFT010000006">
    <property type="protein sequence ID" value="GAA4325231.1"/>
    <property type="molecule type" value="Genomic_DNA"/>
</dbReference>
<keyword evidence="4" id="KW-1185">Reference proteome</keyword>
<dbReference type="PANTHER" id="PTHR22911">
    <property type="entry name" value="ACYL-MALONYL CONDENSING ENZYME-RELATED"/>
    <property type="match status" value="1"/>
</dbReference>
<feature type="domain" description="EamA" evidence="2">
    <location>
        <begin position="143"/>
        <end position="277"/>
    </location>
</feature>
<dbReference type="InterPro" id="IPR037185">
    <property type="entry name" value="EmrE-like"/>
</dbReference>
<evidence type="ECO:0000313" key="4">
    <source>
        <dbReference type="Proteomes" id="UP001500582"/>
    </source>
</evidence>
<evidence type="ECO:0000259" key="2">
    <source>
        <dbReference type="Pfam" id="PF00892"/>
    </source>
</evidence>
<dbReference type="InterPro" id="IPR000620">
    <property type="entry name" value="EamA_dom"/>
</dbReference>